<evidence type="ECO:0000259" key="2">
    <source>
        <dbReference type="Pfam" id="PF10328"/>
    </source>
</evidence>
<accession>A0AA36DQE4</accession>
<evidence type="ECO:0000313" key="3">
    <source>
        <dbReference type="EMBL" id="CAJ0590734.1"/>
    </source>
</evidence>
<comment type="caution">
    <text evidence="3">The sequence shown here is derived from an EMBL/GenBank/DDBJ whole genome shotgun (WGS) entry which is preliminary data.</text>
</comment>
<feature type="domain" description="7TM GPCR serpentine receptor class x (Srx)" evidence="2">
    <location>
        <begin position="4"/>
        <end position="159"/>
    </location>
</feature>
<keyword evidence="1" id="KW-0472">Membrane</keyword>
<name>A0AA36DQE4_CYLNA</name>
<feature type="transmembrane region" description="Helical" evidence="1">
    <location>
        <begin position="58"/>
        <end position="78"/>
    </location>
</feature>
<proteinExistence type="predicted"/>
<keyword evidence="1" id="KW-1133">Transmembrane helix</keyword>
<evidence type="ECO:0000256" key="1">
    <source>
        <dbReference type="SAM" id="Phobius"/>
    </source>
</evidence>
<dbReference type="PANTHER" id="PTHR23017">
    <property type="entry name" value="SERPENTINE RECEPTOR, CLASS X"/>
    <property type="match status" value="1"/>
</dbReference>
<organism evidence="3 4">
    <name type="scientific">Cylicocyclus nassatus</name>
    <name type="common">Nematode worm</name>
    <dbReference type="NCBI Taxonomy" id="53992"/>
    <lineage>
        <taxon>Eukaryota</taxon>
        <taxon>Metazoa</taxon>
        <taxon>Ecdysozoa</taxon>
        <taxon>Nematoda</taxon>
        <taxon>Chromadorea</taxon>
        <taxon>Rhabditida</taxon>
        <taxon>Rhabditina</taxon>
        <taxon>Rhabditomorpha</taxon>
        <taxon>Strongyloidea</taxon>
        <taxon>Strongylidae</taxon>
        <taxon>Cylicocyclus</taxon>
    </lineage>
</organism>
<gene>
    <name evidence="3" type="ORF">CYNAS_LOCUS2717</name>
</gene>
<dbReference type="PANTHER" id="PTHR23017:SF3">
    <property type="entry name" value="G-PROTEIN COUPLED RECEPTORS FAMILY 1 PROFILE DOMAIN-CONTAINING PROTEIN"/>
    <property type="match status" value="1"/>
</dbReference>
<feature type="transmembrane region" description="Helical" evidence="1">
    <location>
        <begin position="12"/>
        <end position="38"/>
    </location>
</feature>
<protein>
    <recommendedName>
        <fullName evidence="2">7TM GPCR serpentine receptor class x (Srx) domain-containing protein</fullName>
    </recommendedName>
</protein>
<dbReference type="EMBL" id="CATQJL010000001">
    <property type="protein sequence ID" value="CAJ0590734.1"/>
    <property type="molecule type" value="Genomic_DNA"/>
</dbReference>
<dbReference type="Pfam" id="PF10328">
    <property type="entry name" value="7TM_GPCR_Srx"/>
    <property type="match status" value="1"/>
</dbReference>
<dbReference type="AlphaFoldDB" id="A0AA36DQE4"/>
<dbReference type="InterPro" id="IPR019430">
    <property type="entry name" value="7TM_GPCR_serpentine_rcpt_Srx"/>
</dbReference>
<dbReference type="Proteomes" id="UP001176961">
    <property type="component" value="Unassembled WGS sequence"/>
</dbReference>
<evidence type="ECO:0000313" key="4">
    <source>
        <dbReference type="Proteomes" id="UP001176961"/>
    </source>
</evidence>
<sequence length="175" mass="19700">MISNTYFQIQICLPWAWGIFVTIFWEIASACSSCSYAFDEEVAAWGDDCPPAFTLYTVTVPVYISTATVFIANAFILLKLKAASNRLAFANDAERRRNGDRIKRIVLQGICQDSTFLVETFMFNYAGGMSDSIMWWFICYSLAWELSHAIDGLIIFLFNARITSKGSGVPTTTKF</sequence>
<keyword evidence="1" id="KW-0812">Transmembrane</keyword>
<reference evidence="3" key="1">
    <citation type="submission" date="2023-07" db="EMBL/GenBank/DDBJ databases">
        <authorList>
            <consortium name="CYATHOMIX"/>
        </authorList>
    </citation>
    <scope>NUCLEOTIDE SEQUENCE</scope>
    <source>
        <strain evidence="3">N/A</strain>
    </source>
</reference>
<keyword evidence="4" id="KW-1185">Reference proteome</keyword>